<evidence type="ECO:0000313" key="2">
    <source>
        <dbReference type="Proteomes" id="UP000615446"/>
    </source>
</evidence>
<gene>
    <name evidence="1" type="ORF">RCL2_002735500</name>
</gene>
<dbReference type="EMBL" id="BLAL01000295">
    <property type="protein sequence ID" value="GET00916.1"/>
    <property type="molecule type" value="Genomic_DNA"/>
</dbReference>
<protein>
    <submittedName>
        <fullName evidence="1">Uncharacterized protein</fullName>
    </submittedName>
</protein>
<reference evidence="1" key="1">
    <citation type="submission" date="2019-10" db="EMBL/GenBank/DDBJ databases">
        <title>Conservation and host-specific expression of non-tandemly repeated heterogenous ribosome RNA gene in arbuscular mycorrhizal fungi.</title>
        <authorList>
            <person name="Maeda T."/>
            <person name="Kobayashi Y."/>
            <person name="Nakagawa T."/>
            <person name="Ezawa T."/>
            <person name="Yamaguchi K."/>
            <person name="Bino T."/>
            <person name="Nishimoto Y."/>
            <person name="Shigenobu S."/>
            <person name="Kawaguchi M."/>
        </authorList>
    </citation>
    <scope>NUCLEOTIDE SEQUENCE</scope>
    <source>
        <strain evidence="1">HR1</strain>
    </source>
</reference>
<proteinExistence type="predicted"/>
<dbReference type="Proteomes" id="UP000615446">
    <property type="component" value="Unassembled WGS sequence"/>
</dbReference>
<accession>A0A8H3MA78</accession>
<name>A0A8H3MA78_9GLOM</name>
<dbReference type="AlphaFoldDB" id="A0A8H3MA78"/>
<comment type="caution">
    <text evidence="1">The sequence shown here is derived from an EMBL/GenBank/DDBJ whole genome shotgun (WGS) entry which is preliminary data.</text>
</comment>
<dbReference type="OrthoDB" id="2374622at2759"/>
<organism evidence="1 2">
    <name type="scientific">Rhizophagus clarus</name>
    <dbReference type="NCBI Taxonomy" id="94130"/>
    <lineage>
        <taxon>Eukaryota</taxon>
        <taxon>Fungi</taxon>
        <taxon>Fungi incertae sedis</taxon>
        <taxon>Mucoromycota</taxon>
        <taxon>Glomeromycotina</taxon>
        <taxon>Glomeromycetes</taxon>
        <taxon>Glomerales</taxon>
        <taxon>Glomeraceae</taxon>
        <taxon>Rhizophagus</taxon>
    </lineage>
</organism>
<sequence length="109" mass="12389">MLCRHQYRVLLQSSKAMFHIAFINNCASVSLHYIEYINPTNVHMPAIREKVNKKIQFGTALSLAKISIQIVVSEGVITEFIGILMQFNMKYRCNTGFGLEETCDLSSKT</sequence>
<evidence type="ECO:0000313" key="1">
    <source>
        <dbReference type="EMBL" id="GET00916.1"/>
    </source>
</evidence>